<dbReference type="InterPro" id="IPR010130">
    <property type="entry name" value="T1SS_OMP_TolC"/>
</dbReference>
<accession>A0A432ZI34</accession>
<comment type="similarity">
    <text evidence="2">Belongs to the outer membrane factor (OMF) (TC 1.B.17) family.</text>
</comment>
<keyword evidence="6" id="KW-0472">Membrane</keyword>
<comment type="subcellular location">
    <subcellularLocation>
        <location evidence="1">Cell outer membrane</location>
    </subcellularLocation>
</comment>
<evidence type="ECO:0008006" key="11">
    <source>
        <dbReference type="Google" id="ProtNLM"/>
    </source>
</evidence>
<dbReference type="PANTHER" id="PTHR30026:SF22">
    <property type="entry name" value="OUTER MEMBRANE EFFLUX PROTEIN"/>
    <property type="match status" value="1"/>
</dbReference>
<proteinExistence type="inferred from homology"/>
<dbReference type="SUPFAM" id="SSF56954">
    <property type="entry name" value="Outer membrane efflux proteins (OEP)"/>
    <property type="match status" value="1"/>
</dbReference>
<evidence type="ECO:0000256" key="1">
    <source>
        <dbReference type="ARBA" id="ARBA00004442"/>
    </source>
</evidence>
<dbReference type="GO" id="GO:0015288">
    <property type="term" value="F:porin activity"/>
    <property type="evidence" value="ECO:0007669"/>
    <property type="project" value="TreeGrafter"/>
</dbReference>
<evidence type="ECO:0000256" key="4">
    <source>
        <dbReference type="ARBA" id="ARBA00022452"/>
    </source>
</evidence>
<evidence type="ECO:0000313" key="9">
    <source>
        <dbReference type="EMBL" id="RUO76932.1"/>
    </source>
</evidence>
<evidence type="ECO:0000313" key="10">
    <source>
        <dbReference type="Proteomes" id="UP000287908"/>
    </source>
</evidence>
<dbReference type="NCBIfam" id="TIGR01844">
    <property type="entry name" value="type_I_sec_TolC"/>
    <property type="match status" value="1"/>
</dbReference>
<dbReference type="Pfam" id="PF02321">
    <property type="entry name" value="OEP"/>
    <property type="match status" value="2"/>
</dbReference>
<dbReference type="GO" id="GO:1990281">
    <property type="term" value="C:efflux pump complex"/>
    <property type="evidence" value="ECO:0007669"/>
    <property type="project" value="TreeGrafter"/>
</dbReference>
<dbReference type="EMBL" id="PIQF01000001">
    <property type="protein sequence ID" value="RUO76932.1"/>
    <property type="molecule type" value="Genomic_DNA"/>
</dbReference>
<dbReference type="RefSeq" id="WP_126783202.1">
    <property type="nucleotide sequence ID" value="NZ_PIQF01000001.1"/>
</dbReference>
<sequence>MSFYKRSLLQLAIGGVMLSAAIEASAQEPALDAVIKAVNNNPEVLQQWYELKSVEAELDQASAAYKPSLDISTEYNYNKRDYSFNREYDGARADVQLTQVLFDGFQALNVIERFEQIKLVRYYEFRTVAENVGYAALEVYLDVLRYRYLVNLARENVEQHKKVYEQIRESAQAGVARNADLEQITGRLALAKSNLLTQQSNLHDVTSRYIRIVGELPPKQMPNANLNKLTLPKDIRAAIRLANRHNPELKAALRDIEAKQQQIEESKGAYYPQLQLVASHGVSELDNNGFDNSQYDTQVGIQMSMNLYSGGRDYATTRRNVAQLNSAQQRRDVVCRNIHQTLLIEINALRNLNEQLPALEQHKLSSSKVRTAYKDQFDIGQRSLLDVLDAENEYYEASIALIESKFAIKAGKAQLLASIGELLNQLTNTGEFKGFERDSAEPLQVNPDFACPATDVTNAYYADYHWVE</sequence>
<dbReference type="InterPro" id="IPR051906">
    <property type="entry name" value="TolC-like"/>
</dbReference>
<dbReference type="Proteomes" id="UP000287908">
    <property type="component" value="Unassembled WGS sequence"/>
</dbReference>
<organism evidence="9 10">
    <name type="scientific">Idiomarina seosinensis</name>
    <dbReference type="NCBI Taxonomy" id="281739"/>
    <lineage>
        <taxon>Bacteria</taxon>
        <taxon>Pseudomonadati</taxon>
        <taxon>Pseudomonadota</taxon>
        <taxon>Gammaproteobacteria</taxon>
        <taxon>Alteromonadales</taxon>
        <taxon>Idiomarinaceae</taxon>
        <taxon>Idiomarina</taxon>
    </lineage>
</organism>
<name>A0A432ZI34_9GAMM</name>
<evidence type="ECO:0000256" key="6">
    <source>
        <dbReference type="ARBA" id="ARBA00023136"/>
    </source>
</evidence>
<evidence type="ECO:0000256" key="5">
    <source>
        <dbReference type="ARBA" id="ARBA00022692"/>
    </source>
</evidence>
<feature type="chain" id="PRO_5019186445" description="TolC family outer membrane protein" evidence="8">
    <location>
        <begin position="27"/>
        <end position="468"/>
    </location>
</feature>
<keyword evidence="8" id="KW-0732">Signal</keyword>
<dbReference type="InterPro" id="IPR003423">
    <property type="entry name" value="OMP_efflux"/>
</dbReference>
<keyword evidence="4" id="KW-1134">Transmembrane beta strand</keyword>
<keyword evidence="10" id="KW-1185">Reference proteome</keyword>
<feature type="signal peptide" evidence="8">
    <location>
        <begin position="1"/>
        <end position="26"/>
    </location>
</feature>
<dbReference type="GO" id="GO:0009279">
    <property type="term" value="C:cell outer membrane"/>
    <property type="evidence" value="ECO:0007669"/>
    <property type="project" value="UniProtKB-SubCell"/>
</dbReference>
<keyword evidence="3" id="KW-0813">Transport</keyword>
<evidence type="ECO:0000256" key="8">
    <source>
        <dbReference type="SAM" id="SignalP"/>
    </source>
</evidence>
<keyword evidence="7" id="KW-0998">Cell outer membrane</keyword>
<dbReference type="AlphaFoldDB" id="A0A432ZI34"/>
<gene>
    <name evidence="9" type="ORF">CWI81_00010</name>
</gene>
<evidence type="ECO:0000256" key="2">
    <source>
        <dbReference type="ARBA" id="ARBA00007613"/>
    </source>
</evidence>
<dbReference type="Gene3D" id="1.20.1600.10">
    <property type="entry name" value="Outer membrane efflux proteins (OEP)"/>
    <property type="match status" value="1"/>
</dbReference>
<dbReference type="GO" id="GO:0015562">
    <property type="term" value="F:efflux transmembrane transporter activity"/>
    <property type="evidence" value="ECO:0007669"/>
    <property type="project" value="InterPro"/>
</dbReference>
<evidence type="ECO:0000256" key="3">
    <source>
        <dbReference type="ARBA" id="ARBA00022448"/>
    </source>
</evidence>
<dbReference type="PANTHER" id="PTHR30026">
    <property type="entry name" value="OUTER MEMBRANE PROTEIN TOLC"/>
    <property type="match status" value="1"/>
</dbReference>
<comment type="caution">
    <text evidence="9">The sequence shown here is derived from an EMBL/GenBank/DDBJ whole genome shotgun (WGS) entry which is preliminary data.</text>
</comment>
<keyword evidence="5" id="KW-0812">Transmembrane</keyword>
<evidence type="ECO:0000256" key="7">
    <source>
        <dbReference type="ARBA" id="ARBA00023237"/>
    </source>
</evidence>
<reference evidence="9 10" key="1">
    <citation type="journal article" date="2011" name="Front. Microbiol.">
        <title>Genomic signatures of strain selection and enhancement in Bacillus atrophaeus var. globigii, a historical biowarfare simulant.</title>
        <authorList>
            <person name="Gibbons H.S."/>
            <person name="Broomall S.M."/>
            <person name="McNew L.A."/>
            <person name="Daligault H."/>
            <person name="Chapman C."/>
            <person name="Bruce D."/>
            <person name="Karavis M."/>
            <person name="Krepps M."/>
            <person name="McGregor P.A."/>
            <person name="Hong C."/>
            <person name="Park K.H."/>
            <person name="Akmal A."/>
            <person name="Feldman A."/>
            <person name="Lin J.S."/>
            <person name="Chang W.E."/>
            <person name="Higgs B.W."/>
            <person name="Demirev P."/>
            <person name="Lindquist J."/>
            <person name="Liem A."/>
            <person name="Fochler E."/>
            <person name="Read T.D."/>
            <person name="Tapia R."/>
            <person name="Johnson S."/>
            <person name="Bishop-Lilly K.A."/>
            <person name="Detter C."/>
            <person name="Han C."/>
            <person name="Sozhamannan S."/>
            <person name="Rosenzweig C.N."/>
            <person name="Skowronski E.W."/>
        </authorList>
    </citation>
    <scope>NUCLEOTIDE SEQUENCE [LARGE SCALE GENOMIC DNA]</scope>
    <source>
        <strain evidence="9 10">CL-SP19</strain>
    </source>
</reference>
<dbReference type="OrthoDB" id="9814637at2"/>
<protein>
    <recommendedName>
        <fullName evidence="11">TolC family outer membrane protein</fullName>
    </recommendedName>
</protein>